<sequence length="76" mass="8367">MLFRTQVTLTGRKCVAKAEDQSQKELEEVETEAGRRVCLQSVLVVTRRGSYGKLLLVTTPDRDGNAIGGEDVDTVE</sequence>
<evidence type="ECO:0000313" key="1">
    <source>
        <dbReference type="EMBL" id="KRZ05941.1"/>
    </source>
</evidence>
<reference evidence="1 2" key="1">
    <citation type="submission" date="2015-01" db="EMBL/GenBank/DDBJ databases">
        <title>Evolution of Trichinella species and genotypes.</title>
        <authorList>
            <person name="Korhonen P.K."/>
            <person name="Edoardo P."/>
            <person name="Giuseppe L.R."/>
            <person name="Gasser R.B."/>
        </authorList>
    </citation>
    <scope>NUCLEOTIDE SEQUENCE [LARGE SCALE GENOMIC DNA]</scope>
    <source>
        <strain evidence="1">ISS1029</strain>
    </source>
</reference>
<dbReference type="AlphaFoldDB" id="A0A0V1H6P9"/>
<protein>
    <submittedName>
        <fullName evidence="1">Uncharacterized protein</fullName>
    </submittedName>
</protein>
<organism evidence="1 2">
    <name type="scientific">Trichinella zimbabwensis</name>
    <dbReference type="NCBI Taxonomy" id="268475"/>
    <lineage>
        <taxon>Eukaryota</taxon>
        <taxon>Metazoa</taxon>
        <taxon>Ecdysozoa</taxon>
        <taxon>Nematoda</taxon>
        <taxon>Enoplea</taxon>
        <taxon>Dorylaimia</taxon>
        <taxon>Trichinellida</taxon>
        <taxon>Trichinellidae</taxon>
        <taxon>Trichinella</taxon>
    </lineage>
</organism>
<keyword evidence="2" id="KW-1185">Reference proteome</keyword>
<proteinExistence type="predicted"/>
<accession>A0A0V1H6P9</accession>
<gene>
    <name evidence="1" type="ORF">T11_4113</name>
</gene>
<comment type="caution">
    <text evidence="1">The sequence shown here is derived from an EMBL/GenBank/DDBJ whole genome shotgun (WGS) entry which is preliminary data.</text>
</comment>
<dbReference type="Proteomes" id="UP000055024">
    <property type="component" value="Unassembled WGS sequence"/>
</dbReference>
<evidence type="ECO:0000313" key="2">
    <source>
        <dbReference type="Proteomes" id="UP000055024"/>
    </source>
</evidence>
<dbReference type="EMBL" id="JYDP01000128">
    <property type="protein sequence ID" value="KRZ05941.1"/>
    <property type="molecule type" value="Genomic_DNA"/>
</dbReference>
<name>A0A0V1H6P9_9BILA</name>